<feature type="transmembrane region" description="Helical" evidence="1">
    <location>
        <begin position="5"/>
        <end position="26"/>
    </location>
</feature>
<comment type="caution">
    <text evidence="2">The sequence shown here is derived from an EMBL/GenBank/DDBJ whole genome shotgun (WGS) entry which is preliminary data.</text>
</comment>
<gene>
    <name evidence="2" type="ORF">LCGC14_1182450</name>
</gene>
<keyword evidence="1" id="KW-0472">Membrane</keyword>
<keyword evidence="1" id="KW-1133">Transmembrane helix</keyword>
<evidence type="ECO:0000256" key="1">
    <source>
        <dbReference type="SAM" id="Phobius"/>
    </source>
</evidence>
<proteinExistence type="predicted"/>
<name>A0A0F9P4K6_9ZZZZ</name>
<protein>
    <submittedName>
        <fullName evidence="2">Uncharacterized protein</fullName>
    </submittedName>
</protein>
<keyword evidence="1" id="KW-0812">Transmembrane</keyword>
<dbReference type="AlphaFoldDB" id="A0A0F9P4K6"/>
<evidence type="ECO:0000313" key="2">
    <source>
        <dbReference type="EMBL" id="KKM96005.1"/>
    </source>
</evidence>
<dbReference type="EMBL" id="LAZR01005935">
    <property type="protein sequence ID" value="KKM96005.1"/>
    <property type="molecule type" value="Genomic_DNA"/>
</dbReference>
<organism evidence="2">
    <name type="scientific">marine sediment metagenome</name>
    <dbReference type="NCBI Taxonomy" id="412755"/>
    <lineage>
        <taxon>unclassified sequences</taxon>
        <taxon>metagenomes</taxon>
        <taxon>ecological metagenomes</taxon>
    </lineage>
</organism>
<reference evidence="2" key="1">
    <citation type="journal article" date="2015" name="Nature">
        <title>Complex archaea that bridge the gap between prokaryotes and eukaryotes.</title>
        <authorList>
            <person name="Spang A."/>
            <person name="Saw J.H."/>
            <person name="Jorgensen S.L."/>
            <person name="Zaremba-Niedzwiedzka K."/>
            <person name="Martijn J."/>
            <person name="Lind A.E."/>
            <person name="van Eijk R."/>
            <person name="Schleper C."/>
            <person name="Guy L."/>
            <person name="Ettema T.J."/>
        </authorList>
    </citation>
    <scope>NUCLEOTIDE SEQUENCE</scope>
</reference>
<sequence>MVDALINAMIAGIVGTVAFVVVRQVINSQDTTTWSDLENAIMPLVPSAIAILLLVGIFLGLTRFKAGAGGGM</sequence>
<feature type="transmembrane region" description="Helical" evidence="1">
    <location>
        <begin position="41"/>
        <end position="62"/>
    </location>
</feature>
<accession>A0A0F9P4K6</accession>